<evidence type="ECO:0000313" key="1">
    <source>
        <dbReference type="EMBL" id="KIK09704.1"/>
    </source>
</evidence>
<organism evidence="1 2">
    <name type="scientific">Laccaria amethystina LaAM-08-1</name>
    <dbReference type="NCBI Taxonomy" id="1095629"/>
    <lineage>
        <taxon>Eukaryota</taxon>
        <taxon>Fungi</taxon>
        <taxon>Dikarya</taxon>
        <taxon>Basidiomycota</taxon>
        <taxon>Agaricomycotina</taxon>
        <taxon>Agaricomycetes</taxon>
        <taxon>Agaricomycetidae</taxon>
        <taxon>Agaricales</taxon>
        <taxon>Agaricineae</taxon>
        <taxon>Hydnangiaceae</taxon>
        <taxon>Laccaria</taxon>
    </lineage>
</organism>
<name>A0A0C9Y6S1_9AGAR</name>
<evidence type="ECO:0000313" key="2">
    <source>
        <dbReference type="Proteomes" id="UP000054477"/>
    </source>
</evidence>
<protein>
    <submittedName>
        <fullName evidence="1">Uncharacterized protein</fullName>
    </submittedName>
</protein>
<proteinExistence type="predicted"/>
<sequence length="108" mass="12123">MHSSDHLPLHLIGTPAFFPAVLSHIRNHVTSASIPLDSVIFQSILLCIVAGDKHLILRTPEEDIGLVVKLAVWVSYFINICFGSPYWLQKASLVQVHLRLSPLFGRLW</sequence>
<reference evidence="2" key="2">
    <citation type="submission" date="2015-01" db="EMBL/GenBank/DDBJ databases">
        <title>Evolutionary Origins and Diversification of the Mycorrhizal Mutualists.</title>
        <authorList>
            <consortium name="DOE Joint Genome Institute"/>
            <consortium name="Mycorrhizal Genomics Consortium"/>
            <person name="Kohler A."/>
            <person name="Kuo A."/>
            <person name="Nagy L.G."/>
            <person name="Floudas D."/>
            <person name="Copeland A."/>
            <person name="Barry K.W."/>
            <person name="Cichocki N."/>
            <person name="Veneault-Fourrey C."/>
            <person name="LaButti K."/>
            <person name="Lindquist E.A."/>
            <person name="Lipzen A."/>
            <person name="Lundell T."/>
            <person name="Morin E."/>
            <person name="Murat C."/>
            <person name="Riley R."/>
            <person name="Ohm R."/>
            <person name="Sun H."/>
            <person name="Tunlid A."/>
            <person name="Henrissat B."/>
            <person name="Grigoriev I.V."/>
            <person name="Hibbett D.S."/>
            <person name="Martin F."/>
        </authorList>
    </citation>
    <scope>NUCLEOTIDE SEQUENCE [LARGE SCALE GENOMIC DNA]</scope>
    <source>
        <strain evidence="2">LaAM-08-1</strain>
    </source>
</reference>
<keyword evidence="2" id="KW-1185">Reference proteome</keyword>
<dbReference type="HOGENOM" id="CLU_174961_0_0_1"/>
<dbReference type="AlphaFoldDB" id="A0A0C9Y6S1"/>
<accession>A0A0C9Y6S1</accession>
<dbReference type="Proteomes" id="UP000054477">
    <property type="component" value="Unassembled WGS sequence"/>
</dbReference>
<reference evidence="1 2" key="1">
    <citation type="submission" date="2014-04" db="EMBL/GenBank/DDBJ databases">
        <authorList>
            <consortium name="DOE Joint Genome Institute"/>
            <person name="Kuo A."/>
            <person name="Kohler A."/>
            <person name="Nagy L.G."/>
            <person name="Floudas D."/>
            <person name="Copeland A."/>
            <person name="Barry K.W."/>
            <person name="Cichocki N."/>
            <person name="Veneault-Fourrey C."/>
            <person name="LaButti K."/>
            <person name="Lindquist E.A."/>
            <person name="Lipzen A."/>
            <person name="Lundell T."/>
            <person name="Morin E."/>
            <person name="Murat C."/>
            <person name="Sun H."/>
            <person name="Tunlid A."/>
            <person name="Henrissat B."/>
            <person name="Grigoriev I.V."/>
            <person name="Hibbett D.S."/>
            <person name="Martin F."/>
            <person name="Nordberg H.P."/>
            <person name="Cantor M.N."/>
            <person name="Hua S.X."/>
        </authorList>
    </citation>
    <scope>NUCLEOTIDE SEQUENCE [LARGE SCALE GENOMIC DNA]</scope>
    <source>
        <strain evidence="1 2">LaAM-08-1</strain>
    </source>
</reference>
<dbReference type="EMBL" id="KN838537">
    <property type="protein sequence ID" value="KIK09704.1"/>
    <property type="molecule type" value="Genomic_DNA"/>
</dbReference>
<gene>
    <name evidence="1" type="ORF">K443DRAFT_81898</name>
</gene>
<dbReference type="OrthoDB" id="5582146at2759"/>